<dbReference type="AlphaFoldDB" id="A0AAD1QXV4"/>
<dbReference type="Proteomes" id="UP001295444">
    <property type="component" value="Chromosome 01"/>
</dbReference>
<dbReference type="Gene3D" id="1.10.238.10">
    <property type="entry name" value="EF-hand"/>
    <property type="match status" value="1"/>
</dbReference>
<feature type="compositionally biased region" description="Basic and acidic residues" evidence="1">
    <location>
        <begin position="34"/>
        <end position="44"/>
    </location>
</feature>
<gene>
    <name evidence="3" type="ORF">PECUL_23A046238</name>
</gene>
<dbReference type="GO" id="GO:0005509">
    <property type="term" value="F:calcium ion binding"/>
    <property type="evidence" value="ECO:0007669"/>
    <property type="project" value="InterPro"/>
</dbReference>
<evidence type="ECO:0000259" key="2">
    <source>
        <dbReference type="PROSITE" id="PS50222"/>
    </source>
</evidence>
<evidence type="ECO:0000313" key="3">
    <source>
        <dbReference type="EMBL" id="CAH2219883.1"/>
    </source>
</evidence>
<protein>
    <submittedName>
        <fullName evidence="3">FK506-binding 5-like isoform X1</fullName>
    </submittedName>
</protein>
<accession>A0AAD1QXV4</accession>
<reference evidence="3" key="1">
    <citation type="submission" date="2022-03" db="EMBL/GenBank/DDBJ databases">
        <authorList>
            <person name="Alioto T."/>
            <person name="Alioto T."/>
            <person name="Gomez Garrido J."/>
        </authorList>
    </citation>
    <scope>NUCLEOTIDE SEQUENCE</scope>
</reference>
<feature type="compositionally biased region" description="Low complexity" evidence="1">
    <location>
        <begin position="1"/>
        <end position="17"/>
    </location>
</feature>
<dbReference type="PROSITE" id="PS50222">
    <property type="entry name" value="EF_HAND_2"/>
    <property type="match status" value="1"/>
</dbReference>
<dbReference type="SUPFAM" id="SSF47473">
    <property type="entry name" value="EF-hand"/>
    <property type="match status" value="1"/>
</dbReference>
<evidence type="ECO:0000313" key="4">
    <source>
        <dbReference type="Proteomes" id="UP001295444"/>
    </source>
</evidence>
<dbReference type="EMBL" id="OW240912">
    <property type="protein sequence ID" value="CAH2219883.1"/>
    <property type="molecule type" value="Genomic_DNA"/>
</dbReference>
<name>A0AAD1QXV4_PELCU</name>
<dbReference type="InterPro" id="IPR002048">
    <property type="entry name" value="EF_hand_dom"/>
</dbReference>
<dbReference type="PANTHER" id="PTHR36696">
    <property type="entry name" value="AGAP012002-PA"/>
    <property type="match status" value="1"/>
</dbReference>
<sequence length="210" mass="24810">MAPGNKSKTFKSSSLSTRRPVNSGTKKKKRVKKSAKEKSRDDQQSVRCMSPLVYNPETSLQELMQKYQKETEDVKLKDLHEYESNRQKNHKVAVRMGLSNRISRFEIPMDMKLLESITVQEYLRQYCHVCKRRQKYYKDFFDKFDKDKDGLLSLMETECALNNLYFNEIHPRQVKDLMTKIAAEENSKFDPELFFALCALSERLFYATFV</sequence>
<organism evidence="3 4">
    <name type="scientific">Pelobates cultripes</name>
    <name type="common">Western spadefoot toad</name>
    <dbReference type="NCBI Taxonomy" id="61616"/>
    <lineage>
        <taxon>Eukaryota</taxon>
        <taxon>Metazoa</taxon>
        <taxon>Chordata</taxon>
        <taxon>Craniata</taxon>
        <taxon>Vertebrata</taxon>
        <taxon>Euteleostomi</taxon>
        <taxon>Amphibia</taxon>
        <taxon>Batrachia</taxon>
        <taxon>Anura</taxon>
        <taxon>Pelobatoidea</taxon>
        <taxon>Pelobatidae</taxon>
        <taxon>Pelobates</taxon>
    </lineage>
</organism>
<evidence type="ECO:0000256" key="1">
    <source>
        <dbReference type="SAM" id="MobiDB-lite"/>
    </source>
</evidence>
<feature type="region of interest" description="Disordered" evidence="1">
    <location>
        <begin position="1"/>
        <end position="48"/>
    </location>
</feature>
<keyword evidence="4" id="KW-1185">Reference proteome</keyword>
<feature type="domain" description="EF-hand" evidence="2">
    <location>
        <begin position="132"/>
        <end position="167"/>
    </location>
</feature>
<dbReference type="InterPro" id="IPR011992">
    <property type="entry name" value="EF-hand-dom_pair"/>
</dbReference>
<proteinExistence type="predicted"/>
<dbReference type="PANTHER" id="PTHR36696:SF1">
    <property type="entry name" value="EF-HAND DOMAIN-CONTAINING PROTEIN"/>
    <property type="match status" value="1"/>
</dbReference>